<dbReference type="EMBL" id="PEYY01000086">
    <property type="protein sequence ID" value="PIS17901.1"/>
    <property type="molecule type" value="Genomic_DNA"/>
</dbReference>
<dbReference type="PANTHER" id="PTHR34475">
    <property type="match status" value="1"/>
</dbReference>
<accession>A0A2H0WZ81</accession>
<feature type="transmembrane region" description="Helical" evidence="1">
    <location>
        <begin position="99"/>
        <end position="123"/>
    </location>
</feature>
<dbReference type="GO" id="GO:0003677">
    <property type="term" value="F:DNA binding"/>
    <property type="evidence" value="ECO:0007669"/>
    <property type="project" value="InterPro"/>
</dbReference>
<keyword evidence="1" id="KW-1133">Transmembrane helix</keyword>
<evidence type="ECO:0008006" key="4">
    <source>
        <dbReference type="Google" id="ProtNLM"/>
    </source>
</evidence>
<dbReference type="Proteomes" id="UP000229574">
    <property type="component" value="Unassembled WGS sequence"/>
</dbReference>
<organism evidence="2 3">
    <name type="scientific">Candidatus Collierbacteria bacterium CG09_land_8_20_14_0_10_46_12</name>
    <dbReference type="NCBI Taxonomy" id="1974533"/>
    <lineage>
        <taxon>Bacteria</taxon>
        <taxon>Candidatus Collieribacteriota</taxon>
    </lineage>
</organism>
<protein>
    <recommendedName>
        <fullName evidence="4">HTH cro/C1-type domain-containing protein</fullName>
    </recommendedName>
</protein>
<evidence type="ECO:0000256" key="1">
    <source>
        <dbReference type="SAM" id="Phobius"/>
    </source>
</evidence>
<dbReference type="Gene3D" id="1.10.260.40">
    <property type="entry name" value="lambda repressor-like DNA-binding domains"/>
    <property type="match status" value="1"/>
</dbReference>
<keyword evidence="1" id="KW-0472">Membrane</keyword>
<dbReference type="InterPro" id="IPR001387">
    <property type="entry name" value="Cro/C1-type_HTH"/>
</dbReference>
<dbReference type="Pfam" id="PF13413">
    <property type="entry name" value="HTH_25"/>
    <property type="match status" value="1"/>
</dbReference>
<sequence>MKTAGELLKEKRLLKELTLETVATKTKIKIEYLEAIENSNFPALPSATFAKGFLRNYATFLYLNPDTIVAMFRRDFTQNDKGEIIPRGLVAPVGGKSRFFTVGIILTAIAILAFLGFLGFQLLSWWSLPRLKLLQPLNGDTYGEKVTVKGSADRDSTVSINGQKVILDQSGQFTLDLIFPAGTHSVLVETTNRQGKSTTLERTFTVSK</sequence>
<name>A0A2H0WZ81_9BACT</name>
<dbReference type="AlphaFoldDB" id="A0A2H0WZ81"/>
<dbReference type="InterPro" id="IPR010982">
    <property type="entry name" value="Lambda_DNA-bd_dom_sf"/>
</dbReference>
<gene>
    <name evidence="2" type="ORF">COT54_02140</name>
</gene>
<comment type="caution">
    <text evidence="2">The sequence shown here is derived from an EMBL/GenBank/DDBJ whole genome shotgun (WGS) entry which is preliminary data.</text>
</comment>
<keyword evidence="1" id="KW-0812">Transmembrane</keyword>
<evidence type="ECO:0000313" key="2">
    <source>
        <dbReference type="EMBL" id="PIS17901.1"/>
    </source>
</evidence>
<dbReference type="Gene3D" id="2.60.40.10">
    <property type="entry name" value="Immunoglobulins"/>
    <property type="match status" value="1"/>
</dbReference>
<dbReference type="Pfam" id="PF09136">
    <property type="entry name" value="Glucodextran_B"/>
    <property type="match status" value="1"/>
</dbReference>
<dbReference type="InterPro" id="IPR050400">
    <property type="entry name" value="Bact_Cytoskel_RodZ"/>
</dbReference>
<proteinExistence type="predicted"/>
<dbReference type="PANTHER" id="PTHR34475:SF1">
    <property type="entry name" value="CYTOSKELETON PROTEIN RODZ"/>
    <property type="match status" value="1"/>
</dbReference>
<reference evidence="3" key="1">
    <citation type="submission" date="2017-09" db="EMBL/GenBank/DDBJ databases">
        <title>Depth-based differentiation of microbial function through sediment-hosted aquifers and enrichment of novel symbionts in the deep terrestrial subsurface.</title>
        <authorList>
            <person name="Probst A.J."/>
            <person name="Ladd B."/>
            <person name="Jarett J.K."/>
            <person name="Geller-Mcgrath D.E."/>
            <person name="Sieber C.M.K."/>
            <person name="Emerson J.B."/>
            <person name="Anantharaman K."/>
            <person name="Thomas B.C."/>
            <person name="Malmstrom R."/>
            <person name="Stieglmeier M."/>
            <person name="Klingl A."/>
            <person name="Woyke T."/>
            <person name="Ryan C.M."/>
            <person name="Banfield J.F."/>
        </authorList>
    </citation>
    <scope>NUCLEOTIDE SEQUENCE [LARGE SCALE GENOMIC DNA]</scope>
</reference>
<dbReference type="InterPro" id="IPR013783">
    <property type="entry name" value="Ig-like_fold"/>
</dbReference>
<evidence type="ECO:0000313" key="3">
    <source>
        <dbReference type="Proteomes" id="UP000229574"/>
    </source>
</evidence>
<dbReference type="SUPFAM" id="SSF47413">
    <property type="entry name" value="lambda repressor-like DNA-binding domains"/>
    <property type="match status" value="1"/>
</dbReference>
<dbReference type="CDD" id="cd00093">
    <property type="entry name" value="HTH_XRE"/>
    <property type="match status" value="1"/>
</dbReference>